<dbReference type="InterPro" id="IPR007391">
    <property type="entry name" value="Vancomycin_resist_VanW"/>
</dbReference>
<dbReference type="Proteomes" id="UP000272464">
    <property type="component" value="Unassembled WGS sequence"/>
</dbReference>
<evidence type="ECO:0000313" key="4">
    <source>
        <dbReference type="EMBL" id="RUT33242.1"/>
    </source>
</evidence>
<accession>A0A433XGU9</accession>
<protein>
    <submittedName>
        <fullName evidence="4">Vanomycin resistance protein VanB</fullName>
    </submittedName>
</protein>
<dbReference type="EMBL" id="RZNX01000002">
    <property type="protein sequence ID" value="RUT33242.1"/>
    <property type="molecule type" value="Genomic_DNA"/>
</dbReference>
<evidence type="ECO:0000256" key="2">
    <source>
        <dbReference type="SAM" id="MobiDB-lite"/>
    </source>
</evidence>
<proteinExistence type="predicted"/>
<dbReference type="InterPro" id="IPR052913">
    <property type="entry name" value="Glycopeptide_resist_protein"/>
</dbReference>
<evidence type="ECO:0000259" key="3">
    <source>
        <dbReference type="PROSITE" id="PS51109"/>
    </source>
</evidence>
<dbReference type="RefSeq" id="WP_127198358.1">
    <property type="nucleotide sequence ID" value="NZ_RZNX01000002.1"/>
</dbReference>
<dbReference type="Pfam" id="PF07501">
    <property type="entry name" value="G5"/>
    <property type="match status" value="1"/>
</dbReference>
<dbReference type="OrthoDB" id="9813301at2"/>
<dbReference type="Pfam" id="PF04294">
    <property type="entry name" value="VanW"/>
    <property type="match status" value="1"/>
</dbReference>
<dbReference type="PROSITE" id="PS51109">
    <property type="entry name" value="G5"/>
    <property type="match status" value="1"/>
</dbReference>
<organism evidence="4 5">
    <name type="scientific">Paenibacillus zeisoli</name>
    <dbReference type="NCBI Taxonomy" id="2496267"/>
    <lineage>
        <taxon>Bacteria</taxon>
        <taxon>Bacillati</taxon>
        <taxon>Bacillota</taxon>
        <taxon>Bacilli</taxon>
        <taxon>Bacillales</taxon>
        <taxon>Paenibacillaceae</taxon>
        <taxon>Paenibacillus</taxon>
    </lineage>
</organism>
<reference evidence="4 5" key="1">
    <citation type="submission" date="2018-12" db="EMBL/GenBank/DDBJ databases">
        <authorList>
            <person name="Sun L."/>
            <person name="Chen Z."/>
        </authorList>
    </citation>
    <scope>NUCLEOTIDE SEQUENCE [LARGE SCALE GENOMIC DNA]</scope>
    <source>
        <strain evidence="4 5">3-5-3</strain>
    </source>
</reference>
<keyword evidence="5" id="KW-1185">Reference proteome</keyword>
<feature type="region of interest" description="Disordered" evidence="2">
    <location>
        <begin position="456"/>
        <end position="483"/>
    </location>
</feature>
<evidence type="ECO:0000313" key="5">
    <source>
        <dbReference type="Proteomes" id="UP000272464"/>
    </source>
</evidence>
<name>A0A433XGU9_9BACL</name>
<evidence type="ECO:0000256" key="1">
    <source>
        <dbReference type="ARBA" id="ARBA00022729"/>
    </source>
</evidence>
<dbReference type="PANTHER" id="PTHR35788:SF1">
    <property type="entry name" value="EXPORTED PROTEIN"/>
    <property type="match status" value="1"/>
</dbReference>
<sequence length="483" mass="53646">MKKLHVLLIILISLLLITAVVYGLLQLYAAKNTVPSGVRVGGIDIGGLTFKAAERRLNDEISKLELTPVLFTVPESENSPKLEIMSDWKRAGVHYTAEDWLDAMQQLTQGSVLRRASARWHLAKQWNLTAHWDKTNLRRTFSPSWEAKQFGEAINAQRIIGPDDRISYEPGRPVTRIDWKVFEKTFKQSIPVSMINTKKRLSPSLIPVALTEQNPAVTLDTLRRQGIQRKIAEFATGLASSKAGRLHNIGAAAQVIDGMLLAPGAIFDYAKVIDQAETKYGFQPAPVIVQGKLVPGIGGGICQVSSTLYNAAIQAGLGIIERRNHSLPVSYLPKGQDATFAKGFINFRFKNTTSHYILIKATLNSNNLSIKLFGDIPSNINYRLESRTVKVLPIPHKFVKNNTLALGEQEMISQGRIGYIIETYVIKYVDGERTETRKISRDTYSPQPTIIAINMPEQSRVPSEPKRAKAPLIEDGVEGPTFP</sequence>
<dbReference type="Gene3D" id="2.20.230.10">
    <property type="entry name" value="Resuscitation-promoting factor rpfb"/>
    <property type="match status" value="1"/>
</dbReference>
<dbReference type="PANTHER" id="PTHR35788">
    <property type="entry name" value="EXPORTED PROTEIN-RELATED"/>
    <property type="match status" value="1"/>
</dbReference>
<dbReference type="AlphaFoldDB" id="A0A433XGU9"/>
<dbReference type="SMART" id="SM01208">
    <property type="entry name" value="G5"/>
    <property type="match status" value="1"/>
</dbReference>
<keyword evidence="1" id="KW-0732">Signal</keyword>
<comment type="caution">
    <text evidence="4">The sequence shown here is derived from an EMBL/GenBank/DDBJ whole genome shotgun (WGS) entry which is preliminary data.</text>
</comment>
<feature type="domain" description="G5" evidence="3">
    <location>
        <begin position="377"/>
        <end position="457"/>
    </location>
</feature>
<dbReference type="InterPro" id="IPR011098">
    <property type="entry name" value="G5_dom"/>
</dbReference>
<gene>
    <name evidence="4" type="ORF">EJP77_06190</name>
</gene>